<feature type="region of interest" description="Disordered" evidence="1">
    <location>
        <begin position="54"/>
        <end position="82"/>
    </location>
</feature>
<keyword evidence="3" id="KW-1185">Reference proteome</keyword>
<evidence type="ECO:0000313" key="2">
    <source>
        <dbReference type="EMBL" id="KWT69082.1"/>
    </source>
</evidence>
<feature type="compositionally biased region" description="Polar residues" evidence="1">
    <location>
        <begin position="155"/>
        <end position="166"/>
    </location>
</feature>
<name>A0A109BHV4_HYPSL</name>
<feature type="region of interest" description="Disordered" evidence="1">
    <location>
        <begin position="123"/>
        <end position="174"/>
    </location>
</feature>
<dbReference type="RefSeq" id="WP_068461514.1">
    <property type="nucleotide sequence ID" value="NZ_LMTR01000049.1"/>
</dbReference>
<dbReference type="OrthoDB" id="7210901at2"/>
<protein>
    <submittedName>
        <fullName evidence="2">Uncharacterized protein</fullName>
    </submittedName>
</protein>
<comment type="caution">
    <text evidence="2">The sequence shown here is derived from an EMBL/GenBank/DDBJ whole genome shotgun (WGS) entry which is preliminary data.</text>
</comment>
<accession>A0A109BHV4</accession>
<dbReference type="EMBL" id="LMTR01000049">
    <property type="protein sequence ID" value="KWT69082.1"/>
    <property type="molecule type" value="Genomic_DNA"/>
</dbReference>
<feature type="compositionally biased region" description="Polar residues" evidence="1">
    <location>
        <begin position="124"/>
        <end position="137"/>
    </location>
</feature>
<gene>
    <name evidence="2" type="ORF">APY04_1688</name>
</gene>
<sequence>MSHSRATERSILTGDQLELVGKSHHPEIYDIDAKALRDLQKQIRAEKGKVRTLVRQRQRELRGKAEARGGSFPGNTEHPLKRKQALSAALKRVNRELARQRALAAREANVDAARRALAARRQANFTNPAASDQTRSDGMQPIPNRRRRNIIPGSQIGSVSKATQVAQAKKDNRG</sequence>
<dbReference type="PATRIC" id="fig|121290.4.peg.225"/>
<dbReference type="AlphaFoldDB" id="A0A109BHV4"/>
<organism evidence="2 3">
    <name type="scientific">Hyphomicrobium sulfonivorans</name>
    <dbReference type="NCBI Taxonomy" id="121290"/>
    <lineage>
        <taxon>Bacteria</taxon>
        <taxon>Pseudomonadati</taxon>
        <taxon>Pseudomonadota</taxon>
        <taxon>Alphaproteobacteria</taxon>
        <taxon>Hyphomicrobiales</taxon>
        <taxon>Hyphomicrobiaceae</taxon>
        <taxon>Hyphomicrobium</taxon>
    </lineage>
</organism>
<reference evidence="2 3" key="1">
    <citation type="submission" date="2015-10" db="EMBL/GenBank/DDBJ databases">
        <title>Transcriptomic analysis of a linuron degrading triple-species bacterial consortium.</title>
        <authorList>
            <person name="Albers P."/>
        </authorList>
    </citation>
    <scope>NUCLEOTIDE SEQUENCE [LARGE SCALE GENOMIC DNA]</scope>
    <source>
        <strain evidence="2 3">WDL6</strain>
    </source>
</reference>
<feature type="compositionally biased region" description="Basic and acidic residues" evidence="1">
    <location>
        <begin position="57"/>
        <end position="67"/>
    </location>
</feature>
<evidence type="ECO:0000256" key="1">
    <source>
        <dbReference type="SAM" id="MobiDB-lite"/>
    </source>
</evidence>
<proteinExistence type="predicted"/>
<evidence type="ECO:0000313" key="3">
    <source>
        <dbReference type="Proteomes" id="UP000059074"/>
    </source>
</evidence>
<dbReference type="Proteomes" id="UP000059074">
    <property type="component" value="Unassembled WGS sequence"/>
</dbReference>